<dbReference type="EC" id="3.1.1.45" evidence="2"/>
<dbReference type="InterPro" id="IPR051049">
    <property type="entry name" value="Dienelactone_hydrolase-like"/>
</dbReference>
<dbReference type="OrthoDB" id="115291at2"/>
<reference evidence="3" key="1">
    <citation type="submission" date="2011-01" db="EMBL/GenBank/DDBJ databases">
        <title>Complete sequence of chromosome of Acidobacterium sp. MP5ACTX9.</title>
        <authorList>
            <consortium name="US DOE Joint Genome Institute"/>
            <person name="Lucas S."/>
            <person name="Copeland A."/>
            <person name="Lapidus A."/>
            <person name="Cheng J.-F."/>
            <person name="Goodwin L."/>
            <person name="Pitluck S."/>
            <person name="Teshima H."/>
            <person name="Detter J.C."/>
            <person name="Han C."/>
            <person name="Tapia R."/>
            <person name="Land M."/>
            <person name="Hauser L."/>
            <person name="Kyrpides N."/>
            <person name="Ivanova N."/>
            <person name="Ovchinnikova G."/>
            <person name="Pagani I."/>
            <person name="Rawat S.R."/>
            <person name="Mannisto M."/>
            <person name="Haggblom M.M."/>
            <person name="Woyke T."/>
        </authorList>
    </citation>
    <scope>NUCLEOTIDE SEQUENCE [LARGE SCALE GENOMIC DNA]</scope>
    <source>
        <strain evidence="3">MP5ACTX9</strain>
    </source>
</reference>
<dbReference type="eggNOG" id="COG0412">
    <property type="taxonomic scope" value="Bacteria"/>
</dbReference>
<dbReference type="Proteomes" id="UP000000343">
    <property type="component" value="Chromosome"/>
</dbReference>
<evidence type="ECO:0000259" key="1">
    <source>
        <dbReference type="Pfam" id="PF01738"/>
    </source>
</evidence>
<dbReference type="PANTHER" id="PTHR46623:SF6">
    <property type="entry name" value="ALPHA_BETA-HYDROLASES SUPERFAMILY PROTEIN"/>
    <property type="match status" value="1"/>
</dbReference>
<dbReference type="HOGENOM" id="CLU_054590_7_3_0"/>
<dbReference type="InterPro" id="IPR002925">
    <property type="entry name" value="Dienelactn_hydro"/>
</dbReference>
<dbReference type="PANTHER" id="PTHR46623">
    <property type="entry name" value="CARBOXYMETHYLENEBUTENOLIDASE-RELATED"/>
    <property type="match status" value="1"/>
</dbReference>
<dbReference type="SUPFAM" id="SSF53474">
    <property type="entry name" value="alpha/beta-Hydrolases"/>
    <property type="match status" value="1"/>
</dbReference>
<organism evidence="3">
    <name type="scientific">Granulicella tundricola (strain ATCC BAA-1859 / DSM 23138 / MP5ACTX9)</name>
    <dbReference type="NCBI Taxonomy" id="1198114"/>
    <lineage>
        <taxon>Bacteria</taxon>
        <taxon>Pseudomonadati</taxon>
        <taxon>Acidobacteriota</taxon>
        <taxon>Terriglobia</taxon>
        <taxon>Terriglobales</taxon>
        <taxon>Acidobacteriaceae</taxon>
        <taxon>Granulicella</taxon>
    </lineage>
</organism>
<dbReference type="AlphaFoldDB" id="E8X3U6"/>
<gene>
    <name evidence="2" type="ordered locus">AciX9_2337</name>
</gene>
<dbReference type="GO" id="GO:0008806">
    <property type="term" value="F:carboxymethylenebutenolidase activity"/>
    <property type="evidence" value="ECO:0007669"/>
    <property type="project" value="UniProtKB-EC"/>
</dbReference>
<evidence type="ECO:0000313" key="2">
    <source>
        <dbReference type="EMBL" id="ADW69374.1"/>
    </source>
</evidence>
<sequence>MGMIKITAADGHELGAYVAAPDKPIGAVVVVQEIFGVNKSIRGVADDFAKAGYLAIAPALFDRYERDLELTYVGEDLQKAFGLYGKLSPDTALLDIAAAFKEVEKTVEGVAVMGFCYGGLMSWLSATRAEKLGIDPACTVGFYAGGVGSVATEEPTCPVMLHFGLADSHIGADQREAVKAAHPEVKVYEYEGAGHGFFNVDRADYAPEQAKLAWERTLEFLKENLA</sequence>
<keyword evidence="2" id="KW-0378">Hydrolase</keyword>
<name>E8X3U6_GRATM</name>
<dbReference type="InterPro" id="IPR029058">
    <property type="entry name" value="AB_hydrolase_fold"/>
</dbReference>
<dbReference type="STRING" id="1198114.AciX9_2337"/>
<evidence type="ECO:0000313" key="3">
    <source>
        <dbReference type="Proteomes" id="UP000000343"/>
    </source>
</evidence>
<dbReference type="Gene3D" id="3.40.50.1820">
    <property type="entry name" value="alpha/beta hydrolase"/>
    <property type="match status" value="1"/>
</dbReference>
<dbReference type="RefSeq" id="WP_013580690.1">
    <property type="nucleotide sequence ID" value="NC_015064.1"/>
</dbReference>
<accession>E8X3U6</accession>
<dbReference type="PaxDb" id="1198114-AciX9_2337"/>
<dbReference type="Pfam" id="PF01738">
    <property type="entry name" value="DLH"/>
    <property type="match status" value="1"/>
</dbReference>
<dbReference type="EMBL" id="CP002480">
    <property type="protein sequence ID" value="ADW69374.1"/>
    <property type="molecule type" value="Genomic_DNA"/>
</dbReference>
<dbReference type="KEGG" id="acm:AciX9_2337"/>
<protein>
    <submittedName>
        <fullName evidence="2">Carboxymethylenebutenolidase</fullName>
        <ecNumber evidence="2">3.1.1.45</ecNumber>
    </submittedName>
</protein>
<keyword evidence="3" id="KW-1185">Reference proteome</keyword>
<feature type="domain" description="Dienelactone hydrolase" evidence="1">
    <location>
        <begin position="15"/>
        <end position="223"/>
    </location>
</feature>
<proteinExistence type="predicted"/>